<dbReference type="Proteomes" id="UP001212170">
    <property type="component" value="Unassembled WGS sequence"/>
</dbReference>
<dbReference type="EMBL" id="JAMZNK010000001">
    <property type="protein sequence ID" value="MDA6068119.1"/>
    <property type="molecule type" value="Genomic_DNA"/>
</dbReference>
<evidence type="ECO:0000313" key="1">
    <source>
        <dbReference type="EMBL" id="MDA6068119.1"/>
    </source>
</evidence>
<organism evidence="1 2">
    <name type="scientific">Flavobacterium azizsancarii</name>
    <dbReference type="NCBI Taxonomy" id="2961580"/>
    <lineage>
        <taxon>Bacteria</taxon>
        <taxon>Pseudomonadati</taxon>
        <taxon>Bacteroidota</taxon>
        <taxon>Flavobacteriia</taxon>
        <taxon>Flavobacteriales</taxon>
        <taxon>Flavobacteriaceae</taxon>
        <taxon>Flavobacterium</taxon>
    </lineage>
</organism>
<comment type="caution">
    <text evidence="1">The sequence shown here is derived from an EMBL/GenBank/DDBJ whole genome shotgun (WGS) entry which is preliminary data.</text>
</comment>
<evidence type="ECO:0000313" key="2">
    <source>
        <dbReference type="Proteomes" id="UP001212170"/>
    </source>
</evidence>
<gene>
    <name evidence="1" type="ORF">NJT12_00680</name>
</gene>
<keyword evidence="2" id="KW-1185">Reference proteome</keyword>
<dbReference type="RefSeq" id="WP_271333999.1">
    <property type="nucleotide sequence ID" value="NZ_JAMZNK010000001.1"/>
</dbReference>
<reference evidence="1 2" key="1">
    <citation type="journal article" date="2023" name="Chemosphere">
        <title>Whole genome analysis of Flavobacterium aziz-sancarii sp. nov., isolated from Ardley Island (Antarctica), revealed a rich resistome and bioremediation potential.</title>
        <authorList>
            <person name="Otur C."/>
            <person name="Okay S."/>
            <person name="Kurt-Kizildogan A."/>
        </authorList>
    </citation>
    <scope>NUCLEOTIDE SEQUENCE [LARGE SCALE GENOMIC DNA]</scope>
    <source>
        <strain evidence="1 2">AC</strain>
    </source>
</reference>
<name>A0ABT4W6C9_9FLAO</name>
<sequence>MSIFVEFLVGFLPLVEMTNWSEFLCTFTEIQSYKQIVPPELLKRTLGSDHIVGLDFSSV</sequence>
<protein>
    <submittedName>
        <fullName evidence="1">Uncharacterized protein</fullName>
    </submittedName>
</protein>
<accession>A0ABT4W6C9</accession>
<proteinExistence type="predicted"/>